<dbReference type="PANTHER" id="PTHR35006:SF1">
    <property type="entry name" value="BLL2941 PROTEIN"/>
    <property type="match status" value="1"/>
</dbReference>
<name>A0ABT1Z0P6_9RHOB</name>
<reference evidence="2" key="1">
    <citation type="submission" date="2022-07" db="EMBL/GenBank/DDBJ databases">
        <title>Pseudosulfitobacter sp. strain AP-MA-4, whole genome sequence.</title>
        <authorList>
            <person name="Jiang Y."/>
        </authorList>
    </citation>
    <scope>NUCLEOTIDE SEQUENCE</scope>
    <source>
        <strain evidence="2">AP-MA-4</strain>
    </source>
</reference>
<dbReference type="Gene3D" id="3.10.180.10">
    <property type="entry name" value="2,3-Dihydroxybiphenyl 1,2-Dioxygenase, domain 1"/>
    <property type="match status" value="1"/>
</dbReference>
<dbReference type="CDD" id="cd07262">
    <property type="entry name" value="VOC_like"/>
    <property type="match status" value="1"/>
</dbReference>
<dbReference type="InterPro" id="IPR004360">
    <property type="entry name" value="Glyas_Fos-R_dOase_dom"/>
</dbReference>
<dbReference type="InterPro" id="IPR029068">
    <property type="entry name" value="Glyas_Bleomycin-R_OHBP_Dase"/>
</dbReference>
<comment type="caution">
    <text evidence="2">The sequence shown here is derived from an EMBL/GenBank/DDBJ whole genome shotgun (WGS) entry which is preliminary data.</text>
</comment>
<feature type="domain" description="VOC" evidence="1">
    <location>
        <begin position="1"/>
        <end position="129"/>
    </location>
</feature>
<dbReference type="SUPFAM" id="SSF54593">
    <property type="entry name" value="Glyoxalase/Bleomycin resistance protein/Dihydroxybiphenyl dioxygenase"/>
    <property type="match status" value="1"/>
</dbReference>
<dbReference type="PANTHER" id="PTHR35006">
    <property type="entry name" value="GLYOXALASE FAMILY PROTEIN (AFU_ORTHOLOGUE AFUA_5G14830)"/>
    <property type="match status" value="1"/>
</dbReference>
<gene>
    <name evidence="2" type="ORF">NTA49_09105</name>
</gene>
<keyword evidence="3" id="KW-1185">Reference proteome</keyword>
<dbReference type="RefSeq" id="WP_258294409.1">
    <property type="nucleotide sequence ID" value="NZ_JANKJG010000005.1"/>
</dbReference>
<dbReference type="PROSITE" id="PS51819">
    <property type="entry name" value="VOC"/>
    <property type="match status" value="1"/>
</dbReference>
<protein>
    <submittedName>
        <fullName evidence="2">VOC family protein</fullName>
    </submittedName>
</protein>
<proteinExistence type="predicted"/>
<dbReference type="Pfam" id="PF00903">
    <property type="entry name" value="Glyoxalase"/>
    <property type="match status" value="1"/>
</dbReference>
<evidence type="ECO:0000259" key="1">
    <source>
        <dbReference type="PROSITE" id="PS51819"/>
    </source>
</evidence>
<dbReference type="InterPro" id="IPR037523">
    <property type="entry name" value="VOC_core"/>
</dbReference>
<sequence>MFTHVMVGANDLERLVTFYDAVLQHTDFCRTTSLDDLGPAGIIWQVPGSRWPQFAIGPPQNGQAASAGNGVMVSFACRSQAAVGAAWKAALAQGGTDAGAPGERPVYSDDFHAAYVRDPEGNKLCFLHCAAFAPDTSDT</sequence>
<dbReference type="Proteomes" id="UP001165396">
    <property type="component" value="Unassembled WGS sequence"/>
</dbReference>
<evidence type="ECO:0000313" key="3">
    <source>
        <dbReference type="Proteomes" id="UP001165396"/>
    </source>
</evidence>
<organism evidence="2 3">
    <name type="scientific">Pseudosulfitobacter koreensis</name>
    <dbReference type="NCBI Taxonomy" id="2968472"/>
    <lineage>
        <taxon>Bacteria</taxon>
        <taxon>Pseudomonadati</taxon>
        <taxon>Pseudomonadota</taxon>
        <taxon>Alphaproteobacteria</taxon>
        <taxon>Rhodobacterales</taxon>
        <taxon>Roseobacteraceae</taxon>
        <taxon>Pseudosulfitobacter</taxon>
    </lineage>
</organism>
<dbReference type="EMBL" id="JANKJG010000005">
    <property type="protein sequence ID" value="MCR8826693.1"/>
    <property type="molecule type" value="Genomic_DNA"/>
</dbReference>
<evidence type="ECO:0000313" key="2">
    <source>
        <dbReference type="EMBL" id="MCR8826693.1"/>
    </source>
</evidence>
<accession>A0ABT1Z0P6</accession>